<keyword evidence="10" id="KW-1185">Reference proteome</keyword>
<gene>
    <name evidence="9" type="ORF">KDL01_00505</name>
</gene>
<organism evidence="9 10">
    <name type="scientific">Actinospica durhamensis</name>
    <dbReference type="NCBI Taxonomy" id="1508375"/>
    <lineage>
        <taxon>Bacteria</taxon>
        <taxon>Bacillati</taxon>
        <taxon>Actinomycetota</taxon>
        <taxon>Actinomycetes</taxon>
        <taxon>Catenulisporales</taxon>
        <taxon>Actinospicaceae</taxon>
        <taxon>Actinospica</taxon>
    </lineage>
</organism>
<evidence type="ECO:0000256" key="4">
    <source>
        <dbReference type="ARBA" id="ARBA00023125"/>
    </source>
</evidence>
<dbReference type="GO" id="GO:0003677">
    <property type="term" value="F:DNA binding"/>
    <property type="evidence" value="ECO:0007669"/>
    <property type="project" value="UniProtKB-KW"/>
</dbReference>
<proteinExistence type="inferred from homology"/>
<feature type="compositionally biased region" description="Basic and acidic residues" evidence="6">
    <location>
        <begin position="175"/>
        <end position="184"/>
    </location>
</feature>
<evidence type="ECO:0000313" key="10">
    <source>
        <dbReference type="Proteomes" id="UP000675781"/>
    </source>
</evidence>
<keyword evidence="2" id="KW-0805">Transcription regulation</keyword>
<evidence type="ECO:0000313" key="9">
    <source>
        <dbReference type="EMBL" id="MBR7831717.1"/>
    </source>
</evidence>
<dbReference type="InterPro" id="IPR007627">
    <property type="entry name" value="RNA_pol_sigma70_r2"/>
</dbReference>
<reference evidence="9" key="1">
    <citation type="submission" date="2021-04" db="EMBL/GenBank/DDBJ databases">
        <title>Genome based classification of Actinospica acidithermotolerans sp. nov., an actinobacterium isolated from an Indonesian hot spring.</title>
        <authorList>
            <person name="Kusuma A.B."/>
            <person name="Putra K.E."/>
            <person name="Nafisah S."/>
            <person name="Loh J."/>
            <person name="Nouioui I."/>
            <person name="Goodfellow M."/>
        </authorList>
    </citation>
    <scope>NUCLEOTIDE SEQUENCE</scope>
    <source>
        <strain evidence="9">CSCA 57</strain>
    </source>
</reference>
<comment type="similarity">
    <text evidence="1">Belongs to the sigma-70 factor family. ECF subfamily.</text>
</comment>
<dbReference type="SUPFAM" id="SSF88946">
    <property type="entry name" value="Sigma2 domain of RNA polymerase sigma factors"/>
    <property type="match status" value="1"/>
</dbReference>
<dbReference type="NCBIfam" id="TIGR02937">
    <property type="entry name" value="sigma70-ECF"/>
    <property type="match status" value="1"/>
</dbReference>
<dbReference type="Pfam" id="PF08281">
    <property type="entry name" value="Sigma70_r4_2"/>
    <property type="match status" value="1"/>
</dbReference>
<dbReference type="InterPro" id="IPR014284">
    <property type="entry name" value="RNA_pol_sigma-70_dom"/>
</dbReference>
<accession>A0A941IN70</accession>
<feature type="domain" description="RNA polymerase sigma factor 70 region 4 type 2" evidence="8">
    <location>
        <begin position="99"/>
        <end position="151"/>
    </location>
</feature>
<dbReference type="Proteomes" id="UP000675781">
    <property type="component" value="Unassembled WGS sequence"/>
</dbReference>
<name>A0A941IN70_9ACTN</name>
<dbReference type="AlphaFoldDB" id="A0A941IN70"/>
<dbReference type="SUPFAM" id="SSF88659">
    <property type="entry name" value="Sigma3 and sigma4 domains of RNA polymerase sigma factors"/>
    <property type="match status" value="1"/>
</dbReference>
<evidence type="ECO:0000259" key="7">
    <source>
        <dbReference type="Pfam" id="PF04542"/>
    </source>
</evidence>
<dbReference type="EMBL" id="JAGSOG010000001">
    <property type="protein sequence ID" value="MBR7831717.1"/>
    <property type="molecule type" value="Genomic_DNA"/>
</dbReference>
<evidence type="ECO:0000256" key="6">
    <source>
        <dbReference type="SAM" id="MobiDB-lite"/>
    </source>
</evidence>
<dbReference type="InterPro" id="IPR013325">
    <property type="entry name" value="RNA_pol_sigma_r2"/>
</dbReference>
<dbReference type="GO" id="GO:0006352">
    <property type="term" value="P:DNA-templated transcription initiation"/>
    <property type="evidence" value="ECO:0007669"/>
    <property type="project" value="InterPro"/>
</dbReference>
<evidence type="ECO:0000256" key="1">
    <source>
        <dbReference type="ARBA" id="ARBA00010641"/>
    </source>
</evidence>
<evidence type="ECO:0000256" key="5">
    <source>
        <dbReference type="ARBA" id="ARBA00023163"/>
    </source>
</evidence>
<evidence type="ECO:0000256" key="2">
    <source>
        <dbReference type="ARBA" id="ARBA00023015"/>
    </source>
</evidence>
<keyword evidence="5" id="KW-0804">Transcription</keyword>
<dbReference type="InterPro" id="IPR013249">
    <property type="entry name" value="RNA_pol_sigma70_r4_t2"/>
</dbReference>
<dbReference type="GO" id="GO:0016987">
    <property type="term" value="F:sigma factor activity"/>
    <property type="evidence" value="ECO:0007669"/>
    <property type="project" value="UniProtKB-KW"/>
</dbReference>
<dbReference type="InterPro" id="IPR013324">
    <property type="entry name" value="RNA_pol_sigma_r3/r4-like"/>
</dbReference>
<sequence>MAAGLDYDEFYHATFHRVVGQVFAMTGSLAEAEDSVQEAYARAWQSWNKISEYEDPEAWVRSVAFRISVSSWRKTMSRFTAHKRQAQSEEQPALSPDRLAIMNALRLITPEQRQVIVLHHFLDRSVEEISRETGAPTGTVKARLARGRRALAPHLSEFAESAPATVKQPKSKPSKSREERVPHV</sequence>
<evidence type="ECO:0000256" key="3">
    <source>
        <dbReference type="ARBA" id="ARBA00023082"/>
    </source>
</evidence>
<feature type="domain" description="RNA polymerase sigma-70 region 2" evidence="7">
    <location>
        <begin position="16"/>
        <end position="75"/>
    </location>
</feature>
<dbReference type="PANTHER" id="PTHR43133:SF50">
    <property type="entry name" value="ECF RNA POLYMERASE SIGMA FACTOR SIGM"/>
    <property type="match status" value="1"/>
</dbReference>
<dbReference type="Pfam" id="PF04542">
    <property type="entry name" value="Sigma70_r2"/>
    <property type="match status" value="1"/>
</dbReference>
<dbReference type="CDD" id="cd06171">
    <property type="entry name" value="Sigma70_r4"/>
    <property type="match status" value="1"/>
</dbReference>
<dbReference type="Gene3D" id="1.10.1740.10">
    <property type="match status" value="1"/>
</dbReference>
<dbReference type="Gene3D" id="1.10.10.10">
    <property type="entry name" value="Winged helix-like DNA-binding domain superfamily/Winged helix DNA-binding domain"/>
    <property type="match status" value="1"/>
</dbReference>
<comment type="caution">
    <text evidence="9">The sequence shown here is derived from an EMBL/GenBank/DDBJ whole genome shotgun (WGS) entry which is preliminary data.</text>
</comment>
<dbReference type="InterPro" id="IPR036388">
    <property type="entry name" value="WH-like_DNA-bd_sf"/>
</dbReference>
<keyword evidence="3" id="KW-0731">Sigma factor</keyword>
<dbReference type="InterPro" id="IPR039425">
    <property type="entry name" value="RNA_pol_sigma-70-like"/>
</dbReference>
<protein>
    <submittedName>
        <fullName evidence="9">SigE family RNA polymerase sigma factor</fullName>
    </submittedName>
</protein>
<dbReference type="PANTHER" id="PTHR43133">
    <property type="entry name" value="RNA POLYMERASE ECF-TYPE SIGMA FACTO"/>
    <property type="match status" value="1"/>
</dbReference>
<feature type="region of interest" description="Disordered" evidence="6">
    <location>
        <begin position="155"/>
        <end position="184"/>
    </location>
</feature>
<evidence type="ECO:0000259" key="8">
    <source>
        <dbReference type="Pfam" id="PF08281"/>
    </source>
</evidence>
<keyword evidence="4" id="KW-0238">DNA-binding</keyword>